<keyword evidence="1" id="KW-0805">Transcription regulation</keyword>
<evidence type="ECO:0000256" key="1">
    <source>
        <dbReference type="ARBA" id="ARBA00023015"/>
    </source>
</evidence>
<dbReference type="InterPro" id="IPR012318">
    <property type="entry name" value="HTH_CRP"/>
</dbReference>
<dbReference type="InterPro" id="IPR036390">
    <property type="entry name" value="WH_DNA-bd_sf"/>
</dbReference>
<evidence type="ECO:0000256" key="4">
    <source>
        <dbReference type="ARBA" id="ARBA00023163"/>
    </source>
</evidence>
<dbReference type="InterPro" id="IPR036388">
    <property type="entry name" value="WH-like_DNA-bd_sf"/>
</dbReference>
<dbReference type="InterPro" id="IPR018490">
    <property type="entry name" value="cNMP-bd_dom_sf"/>
</dbReference>
<dbReference type="InterPro" id="IPR000595">
    <property type="entry name" value="cNMP-bd_dom"/>
</dbReference>
<dbReference type="CDD" id="cd00038">
    <property type="entry name" value="CAP_ED"/>
    <property type="match status" value="1"/>
</dbReference>
<dbReference type="Pfam" id="PF00027">
    <property type="entry name" value="cNMP_binding"/>
    <property type="match status" value="1"/>
</dbReference>
<dbReference type="GO" id="GO:0005829">
    <property type="term" value="C:cytosol"/>
    <property type="evidence" value="ECO:0007669"/>
    <property type="project" value="TreeGrafter"/>
</dbReference>
<dbReference type="Gene3D" id="1.10.10.10">
    <property type="entry name" value="Winged helix-like DNA-binding domain superfamily/Winged helix DNA-binding domain"/>
    <property type="match status" value="1"/>
</dbReference>
<gene>
    <name evidence="6" type="ORF">FSZ17_22775</name>
</gene>
<dbReference type="GO" id="GO:0003677">
    <property type="term" value="F:DNA binding"/>
    <property type="evidence" value="ECO:0007669"/>
    <property type="project" value="UniProtKB-KW"/>
</dbReference>
<dbReference type="InterPro" id="IPR050397">
    <property type="entry name" value="Env_Response_Regulators"/>
</dbReference>
<dbReference type="SUPFAM" id="SSF51206">
    <property type="entry name" value="cAMP-binding domain-like"/>
    <property type="match status" value="1"/>
</dbReference>
<dbReference type="STRING" id="1742359.GCA_001439625_02955"/>
<dbReference type="RefSeq" id="WP_146846582.1">
    <property type="nucleotide sequence ID" value="NZ_CP042593.1"/>
</dbReference>
<dbReference type="CDD" id="cd00092">
    <property type="entry name" value="HTH_CRP"/>
    <property type="match status" value="1"/>
</dbReference>
<dbReference type="AlphaFoldDB" id="A0A5B8ZAB4"/>
<dbReference type="SUPFAM" id="SSF46785">
    <property type="entry name" value="Winged helix' DNA-binding domain"/>
    <property type="match status" value="1"/>
</dbReference>
<evidence type="ECO:0000256" key="3">
    <source>
        <dbReference type="ARBA" id="ARBA00023159"/>
    </source>
</evidence>
<evidence type="ECO:0000313" key="6">
    <source>
        <dbReference type="EMBL" id="QED49871.1"/>
    </source>
</evidence>
<dbReference type="Gene3D" id="2.60.120.10">
    <property type="entry name" value="Jelly Rolls"/>
    <property type="match status" value="1"/>
</dbReference>
<feature type="domain" description="HTH crp-type" evidence="5">
    <location>
        <begin position="150"/>
        <end position="215"/>
    </location>
</feature>
<dbReference type="PROSITE" id="PS51063">
    <property type="entry name" value="HTH_CRP_2"/>
    <property type="match status" value="1"/>
</dbReference>
<dbReference type="GO" id="GO:0003700">
    <property type="term" value="F:DNA-binding transcription factor activity"/>
    <property type="evidence" value="ECO:0007669"/>
    <property type="project" value="TreeGrafter"/>
</dbReference>
<proteinExistence type="predicted"/>
<dbReference type="OrthoDB" id="9776746at2"/>
<evidence type="ECO:0000313" key="7">
    <source>
        <dbReference type="Proteomes" id="UP000321555"/>
    </source>
</evidence>
<dbReference type="Proteomes" id="UP000321555">
    <property type="component" value="Chromosome"/>
</dbReference>
<dbReference type="PANTHER" id="PTHR24567:SF74">
    <property type="entry name" value="HTH-TYPE TRANSCRIPTIONAL REGULATOR ARCR"/>
    <property type="match status" value="1"/>
</dbReference>
<evidence type="ECO:0000259" key="5">
    <source>
        <dbReference type="PROSITE" id="PS51063"/>
    </source>
</evidence>
<dbReference type="InterPro" id="IPR014710">
    <property type="entry name" value="RmlC-like_jellyroll"/>
</dbReference>
<keyword evidence="4" id="KW-0804">Transcription</keyword>
<dbReference type="PRINTS" id="PR00034">
    <property type="entry name" value="HTHCRP"/>
</dbReference>
<evidence type="ECO:0000256" key="2">
    <source>
        <dbReference type="ARBA" id="ARBA00023125"/>
    </source>
</evidence>
<reference evidence="7" key="1">
    <citation type="submission" date="2019-08" db="EMBL/GenBank/DDBJ databases">
        <authorList>
            <person name="Zheng X."/>
        </authorList>
    </citation>
    <scope>NUCLEOTIDE SEQUENCE [LARGE SCALE GENOMIC DNA]</scope>
    <source>
        <strain evidence="7">FJAT-25496</strain>
    </source>
</reference>
<name>A0A5B8ZAB4_CYTDA</name>
<dbReference type="Pfam" id="PF13545">
    <property type="entry name" value="HTH_Crp_2"/>
    <property type="match status" value="1"/>
</dbReference>
<accession>A0A5B8ZAB4</accession>
<protein>
    <submittedName>
        <fullName evidence="6">Crp/Fnr family transcriptional regulator</fullName>
    </submittedName>
</protein>
<organism evidence="6 7">
    <name type="scientific">Cytobacillus dafuensis</name>
    <name type="common">Bacillus dafuensis</name>
    <dbReference type="NCBI Taxonomy" id="1742359"/>
    <lineage>
        <taxon>Bacteria</taxon>
        <taxon>Bacillati</taxon>
        <taxon>Bacillota</taxon>
        <taxon>Bacilli</taxon>
        <taxon>Bacillales</taxon>
        <taxon>Bacillaceae</taxon>
        <taxon>Cytobacillus</taxon>
    </lineage>
</organism>
<dbReference type="KEGG" id="bda:FSZ17_22775"/>
<dbReference type="SMART" id="SM00419">
    <property type="entry name" value="HTH_CRP"/>
    <property type="match status" value="1"/>
</dbReference>
<keyword evidence="3" id="KW-0010">Activator</keyword>
<dbReference type="PANTHER" id="PTHR24567">
    <property type="entry name" value="CRP FAMILY TRANSCRIPTIONAL REGULATORY PROTEIN"/>
    <property type="match status" value="1"/>
</dbReference>
<dbReference type="EMBL" id="CP042593">
    <property type="protein sequence ID" value="QED49871.1"/>
    <property type="molecule type" value="Genomic_DNA"/>
</dbReference>
<keyword evidence="2" id="KW-0238">DNA-binding</keyword>
<sequence length="227" mass="26275">MTNRVGEKMEQAKLIFPFLNSLSDDELQHIHWMTAKSGDILFREGDMCSFAAFLYEGEMKVCKSGNNGREINLYRIYSGQPCILTITSSLSEHPYPAEAIVEKDSKLFLIPNQDLKRWLSMKPLLQNQIYQQVSFRFIDMMTLFDNLFFRKIDDRITTFLLDHLKENGSVLCMTHDEIASDLGSAREVISRMMKQLEKEGFIQISRGKISMVNREGLLNKKLNMTKV</sequence>
<keyword evidence="7" id="KW-1185">Reference proteome</keyword>